<reference evidence="3" key="2">
    <citation type="submission" date="2021-04" db="EMBL/GenBank/DDBJ databases">
        <title>Brevibacillus composti FJAT-54423, complete genome.</title>
        <authorList>
            <person name="Tang R."/>
        </authorList>
    </citation>
    <scope>NUCLEOTIDE SEQUENCE</scope>
    <source>
        <strain evidence="3">FJAT-54424</strain>
    </source>
</reference>
<protein>
    <submittedName>
        <fullName evidence="2">Uncharacterized protein</fullName>
    </submittedName>
</protein>
<dbReference type="RefSeq" id="WP_198828647.1">
    <property type="nucleotide sequence ID" value="NZ_CP066308.1"/>
</dbReference>
<dbReference type="EMBL" id="CP066308">
    <property type="protein sequence ID" value="QQE75117.1"/>
    <property type="molecule type" value="Genomic_DNA"/>
</dbReference>
<dbReference type="Proteomes" id="UP000595847">
    <property type="component" value="Chromosome"/>
</dbReference>
<organism evidence="2 4">
    <name type="scientific">Brevibacillus composti</name>
    <dbReference type="NCBI Taxonomy" id="2796470"/>
    <lineage>
        <taxon>Bacteria</taxon>
        <taxon>Bacillati</taxon>
        <taxon>Bacillota</taxon>
        <taxon>Bacilli</taxon>
        <taxon>Bacillales</taxon>
        <taxon>Paenibacillaceae</taxon>
        <taxon>Brevibacillus</taxon>
    </lineage>
</organism>
<gene>
    <name evidence="2" type="ORF">JD108_04070</name>
    <name evidence="3" type="ORF">KDJ56_04070</name>
</gene>
<evidence type="ECO:0000313" key="4">
    <source>
        <dbReference type="Proteomes" id="UP000595847"/>
    </source>
</evidence>
<evidence type="ECO:0000313" key="3">
    <source>
        <dbReference type="EMBL" id="QUO42205.1"/>
    </source>
</evidence>
<evidence type="ECO:0000313" key="5">
    <source>
        <dbReference type="Proteomes" id="UP000677234"/>
    </source>
</evidence>
<dbReference type="EMBL" id="CP073708">
    <property type="protein sequence ID" value="QUO42205.1"/>
    <property type="molecule type" value="Genomic_DNA"/>
</dbReference>
<reference evidence="2 4" key="1">
    <citation type="submission" date="2020-12" db="EMBL/GenBank/DDBJ databases">
        <title>strain FJAT-54423T represents a novel species of the genus Brevibacillus.</title>
        <authorList>
            <person name="Tang R."/>
        </authorList>
    </citation>
    <scope>NUCLEOTIDE SEQUENCE [LARGE SCALE GENOMIC DNA]</scope>
    <source>
        <strain evidence="2 4">FJAT-54423</strain>
    </source>
</reference>
<dbReference type="AlphaFoldDB" id="A0A7T5EM84"/>
<evidence type="ECO:0000256" key="1">
    <source>
        <dbReference type="SAM" id="MobiDB-lite"/>
    </source>
</evidence>
<dbReference type="Proteomes" id="UP000677234">
    <property type="component" value="Chromosome"/>
</dbReference>
<sequence>MYQRNEQHPGHIHQQYADLHRRHAQAYQQQAMYHQEQADLHHRSAQAYNPQGGQGQSQYLNAYNEKMTAYNDQVSPVALVFRGQISPEAIQSLNQYHNPYAHPSNPANSHLSQHAAHATENQRALRSGYRF</sequence>
<evidence type="ECO:0000313" key="2">
    <source>
        <dbReference type="EMBL" id="QQE75117.1"/>
    </source>
</evidence>
<accession>A0A7T5EM84</accession>
<dbReference type="KEGG" id="bcop:JD108_04070"/>
<name>A0A7T5EM84_9BACL</name>
<feature type="region of interest" description="Disordered" evidence="1">
    <location>
        <begin position="107"/>
        <end position="131"/>
    </location>
</feature>
<proteinExistence type="predicted"/>
<keyword evidence="5" id="KW-1185">Reference proteome</keyword>